<dbReference type="STRING" id="140314.SAMN04488076_1011"/>
<dbReference type="AlphaFoldDB" id="A0A143Y8L8"/>
<organism evidence="1 2">
    <name type="scientific">Trichococcus palustris</name>
    <dbReference type="NCBI Taxonomy" id="140314"/>
    <lineage>
        <taxon>Bacteria</taxon>
        <taxon>Bacillati</taxon>
        <taxon>Bacillota</taxon>
        <taxon>Bacilli</taxon>
        <taxon>Lactobacillales</taxon>
        <taxon>Carnobacteriaceae</taxon>
        <taxon>Trichococcus</taxon>
    </lineage>
</organism>
<protein>
    <recommendedName>
        <fullName evidence="3">SGNH hydrolase-type esterase domain-containing protein</fullName>
    </recommendedName>
</protein>
<dbReference type="Gene3D" id="3.40.50.1110">
    <property type="entry name" value="SGNH hydrolase"/>
    <property type="match status" value="1"/>
</dbReference>
<keyword evidence="2" id="KW-1185">Reference proteome</keyword>
<evidence type="ECO:0000313" key="2">
    <source>
        <dbReference type="Proteomes" id="UP000242754"/>
    </source>
</evidence>
<gene>
    <name evidence="1" type="ORF">Tpal_517</name>
</gene>
<sequence>MLVTHNGGVIGSTHTLTELRVFEVTGATQDTTLVNHCIDTAGSAVEISQKISEIESDLGSMSTTTSWENGEFLAIGDSLTAARKWPNQLVSKLGMNVTYHAKGGLGMIALVDGELGRAGTYNSTTDAAGTLRPLSSADVAGKKLIIYFGGYNNRSTLVGQLGDLYPTQNTIAGYTQYVINRIYEELIAAGNLTCKVLIMTPHCAGKYPYVDADGYAIYPAGSGQTMETMTDIMKEVANYNNVAVCDLWHNSGINKFTWTVYGAESFTYIEAITGRSGTYPHNGDQLHCSNLGYAQIGDCATGAVIAAYGN</sequence>
<reference evidence="1 2" key="1">
    <citation type="submission" date="2016-02" db="EMBL/GenBank/DDBJ databases">
        <authorList>
            <person name="Wen L."/>
            <person name="He K."/>
            <person name="Yang H."/>
        </authorList>
    </citation>
    <scope>NUCLEOTIDE SEQUENCE [LARGE SCALE GENOMIC DNA]</scope>
    <source>
        <strain evidence="1">Trichococcus palustris</strain>
    </source>
</reference>
<proteinExistence type="predicted"/>
<name>A0A143Y8L8_9LACT</name>
<accession>A0A143Y8L8</accession>
<dbReference type="Proteomes" id="UP000242754">
    <property type="component" value="Unassembled WGS sequence"/>
</dbReference>
<dbReference type="InterPro" id="IPR036514">
    <property type="entry name" value="SGNH_hydro_sf"/>
</dbReference>
<dbReference type="SUPFAM" id="SSF52266">
    <property type="entry name" value="SGNH hydrolase"/>
    <property type="match status" value="1"/>
</dbReference>
<evidence type="ECO:0008006" key="3">
    <source>
        <dbReference type="Google" id="ProtNLM"/>
    </source>
</evidence>
<dbReference type="EMBL" id="FJNE01000002">
    <property type="protein sequence ID" value="CZQ84647.1"/>
    <property type="molecule type" value="Genomic_DNA"/>
</dbReference>
<evidence type="ECO:0000313" key="1">
    <source>
        <dbReference type="EMBL" id="CZQ84647.1"/>
    </source>
</evidence>